<dbReference type="PANTHER" id="PTHR23272:SF190">
    <property type="entry name" value="ZINC FINGER, BED-TYPE-RELATED"/>
    <property type="match status" value="1"/>
</dbReference>
<evidence type="ECO:0000313" key="3">
    <source>
        <dbReference type="Proteomes" id="UP001229421"/>
    </source>
</evidence>
<gene>
    <name evidence="2" type="ORF">QVD17_41728</name>
</gene>
<name>A0AAD8JL05_TARER</name>
<dbReference type="GO" id="GO:0046983">
    <property type="term" value="F:protein dimerization activity"/>
    <property type="evidence" value="ECO:0007669"/>
    <property type="project" value="InterPro"/>
</dbReference>
<evidence type="ECO:0000313" key="2">
    <source>
        <dbReference type="EMBL" id="KAK1406430.1"/>
    </source>
</evidence>
<dbReference type="AlphaFoldDB" id="A0AAD8JL05"/>
<dbReference type="Pfam" id="PF05699">
    <property type="entry name" value="Dimer_Tnp_hAT"/>
    <property type="match status" value="1"/>
</dbReference>
<sequence length="166" mass="19365">MRKKYDKYWGEYDKLNDFMYFTVLLDPTMKAYFLEHCFTMMIMYDITKENPMSNEKIKERALGMVVDVENYMALGMVVDVENYIACLKNIKRDILAIQIFTIASELAFSTSGCILSDYRTRLSENIVEALVCTQDWVRKSRKSIVDDIDDILKDEDIAMGNKIEDA</sequence>
<evidence type="ECO:0000259" key="1">
    <source>
        <dbReference type="Pfam" id="PF05699"/>
    </source>
</evidence>
<feature type="domain" description="HAT C-terminal dimerisation" evidence="1">
    <location>
        <begin position="86"/>
        <end position="137"/>
    </location>
</feature>
<dbReference type="EMBL" id="JAUHHV010000012">
    <property type="protein sequence ID" value="KAK1406430.1"/>
    <property type="molecule type" value="Genomic_DNA"/>
</dbReference>
<reference evidence="2" key="1">
    <citation type="journal article" date="2023" name="bioRxiv">
        <title>Improved chromosome-level genome assembly for marigold (Tagetes erecta).</title>
        <authorList>
            <person name="Jiang F."/>
            <person name="Yuan L."/>
            <person name="Wang S."/>
            <person name="Wang H."/>
            <person name="Xu D."/>
            <person name="Wang A."/>
            <person name="Fan W."/>
        </authorList>
    </citation>
    <scope>NUCLEOTIDE SEQUENCE</scope>
    <source>
        <strain evidence="2">WSJ</strain>
        <tissue evidence="2">Leaf</tissue>
    </source>
</reference>
<dbReference type="SUPFAM" id="SSF53098">
    <property type="entry name" value="Ribonuclease H-like"/>
    <property type="match status" value="1"/>
</dbReference>
<dbReference type="Proteomes" id="UP001229421">
    <property type="component" value="Unassembled WGS sequence"/>
</dbReference>
<proteinExistence type="predicted"/>
<accession>A0AAD8JL05</accession>
<dbReference type="InterPro" id="IPR012337">
    <property type="entry name" value="RNaseH-like_sf"/>
</dbReference>
<dbReference type="InterPro" id="IPR008906">
    <property type="entry name" value="HATC_C_dom"/>
</dbReference>
<keyword evidence="3" id="KW-1185">Reference proteome</keyword>
<protein>
    <recommendedName>
        <fullName evidence="1">HAT C-terminal dimerisation domain-containing protein</fullName>
    </recommendedName>
</protein>
<dbReference type="PANTHER" id="PTHR23272">
    <property type="entry name" value="BED FINGER-RELATED"/>
    <property type="match status" value="1"/>
</dbReference>
<organism evidence="2 3">
    <name type="scientific">Tagetes erecta</name>
    <name type="common">African marigold</name>
    <dbReference type="NCBI Taxonomy" id="13708"/>
    <lineage>
        <taxon>Eukaryota</taxon>
        <taxon>Viridiplantae</taxon>
        <taxon>Streptophyta</taxon>
        <taxon>Embryophyta</taxon>
        <taxon>Tracheophyta</taxon>
        <taxon>Spermatophyta</taxon>
        <taxon>Magnoliopsida</taxon>
        <taxon>eudicotyledons</taxon>
        <taxon>Gunneridae</taxon>
        <taxon>Pentapetalae</taxon>
        <taxon>asterids</taxon>
        <taxon>campanulids</taxon>
        <taxon>Asterales</taxon>
        <taxon>Asteraceae</taxon>
        <taxon>Asteroideae</taxon>
        <taxon>Heliantheae alliance</taxon>
        <taxon>Tageteae</taxon>
        <taxon>Tagetes</taxon>
    </lineage>
</organism>
<comment type="caution">
    <text evidence="2">The sequence shown here is derived from an EMBL/GenBank/DDBJ whole genome shotgun (WGS) entry which is preliminary data.</text>
</comment>